<keyword evidence="9" id="KW-0256">Endoplasmic reticulum</keyword>
<dbReference type="GO" id="GO:0106073">
    <property type="term" value="F:dolichyl pyrophosphate Glc2Man9GlcNAc2 alpha-1,2-glucosyltransferase activity"/>
    <property type="evidence" value="ECO:0007669"/>
    <property type="project" value="UniProtKB-EC"/>
</dbReference>
<dbReference type="EC" id="2.4.1.256" evidence="4"/>
<dbReference type="PANTHER" id="PTHR12989">
    <property type="entry name" value="ALPHA-1,2-GLUCOSYLTRANSFERASE ALG10"/>
    <property type="match status" value="1"/>
</dbReference>
<keyword evidence="20" id="KW-1185">Reference proteome</keyword>
<feature type="transmembrane region" description="Helical" evidence="18">
    <location>
        <begin position="90"/>
        <end position="107"/>
    </location>
</feature>
<dbReference type="InterPro" id="IPR016900">
    <property type="entry name" value="Alg10"/>
</dbReference>
<feature type="transmembrane region" description="Helical" evidence="18">
    <location>
        <begin position="113"/>
        <end position="135"/>
    </location>
</feature>
<comment type="pathway">
    <text evidence="2">Protein modification; protein glycosylation.</text>
</comment>
<dbReference type="PANTHER" id="PTHR12989:SF10">
    <property type="entry name" value="DOL-P-GLC:GLC(2)MAN(9)GLCNAC(2)-PP-DOL ALPHA-1,2-GLUCOSYLTRANSFERASE-RELATED"/>
    <property type="match status" value="1"/>
</dbReference>
<dbReference type="GeneID" id="43583492"/>
<dbReference type="GO" id="GO:0006488">
    <property type="term" value="P:dolichol-linked oligosaccharide biosynthetic process"/>
    <property type="evidence" value="ECO:0007669"/>
    <property type="project" value="InterPro"/>
</dbReference>
<evidence type="ECO:0000256" key="15">
    <source>
        <dbReference type="ARBA" id="ARBA00032674"/>
    </source>
</evidence>
<keyword evidence="11 18" id="KW-0472">Membrane</keyword>
<evidence type="ECO:0000256" key="8">
    <source>
        <dbReference type="ARBA" id="ARBA00022692"/>
    </source>
</evidence>
<evidence type="ECO:0000256" key="12">
    <source>
        <dbReference type="ARBA" id="ARBA00029647"/>
    </source>
</evidence>
<dbReference type="OrthoDB" id="4769at2759"/>
<comment type="catalytic activity">
    <reaction evidence="17">
        <text>an alpha-D-Glc-(1-&gt;3)-alpha-D-Glc-(1-&gt;3)-alpha-D-Man-(1-&gt;2)-alpha-D-Man-(1-&gt;2)-alpha-D-Man-(1-&gt;3)-[alpha-D-Man-(1-&gt;2)-alpha-D-Man-(1-&gt;3)-[alpha-D-Man-(1-&gt;2)-alpha-D-Man-(1-&gt;6)]-alpha-D-Man-(1-&gt;6)]-beta-D-Man-(1-&gt;4)-beta-D-GlcNAc-(1-&gt;4)-alpha-D-GlcNAc-diphospho-di-trans,poly-cis-dolichol + a di-trans,poly-cis-dolichyl beta-D-glucosyl phosphate = a alpha-D-Glc-(1-&gt;2)-alpha-D-Glc-(1-&gt;3)-alpha-D-Glc-(1-&gt;3)-alpha-D-Man-(1-&gt;2)-alpha-D-Man-(1-&gt;2)-alpha-D-Man-(1-&gt;3)-[alpha-D-Man-(1-&gt;2)-alpha-D-Man-(1-&gt;3)-[alpha-D-Man-(1-&gt;2)-alpha-D-Man-(1-&gt;6)]-alpha-D-Man-(1-&gt;6)]-beta-D-Man-(1-&gt;4)-beta-D-GlcNAc-(1-&gt;4)-alpha-D-GlcNAc-diphospho-di-trans,poly-cis-dolichol + a di-trans,poly-cis-dolichyl phosphate + H(+)</text>
        <dbReference type="Rhea" id="RHEA:29543"/>
        <dbReference type="Rhea" id="RHEA-COMP:19498"/>
        <dbReference type="Rhea" id="RHEA-COMP:19502"/>
        <dbReference type="Rhea" id="RHEA-COMP:19512"/>
        <dbReference type="Rhea" id="RHEA-COMP:19522"/>
        <dbReference type="ChEBI" id="CHEBI:15378"/>
        <dbReference type="ChEBI" id="CHEBI:57525"/>
        <dbReference type="ChEBI" id="CHEBI:57683"/>
        <dbReference type="ChEBI" id="CHEBI:132522"/>
        <dbReference type="ChEBI" id="CHEBI:132523"/>
        <dbReference type="EC" id="2.4.1.256"/>
    </reaction>
    <physiologicalReaction direction="left-to-right" evidence="17">
        <dbReference type="Rhea" id="RHEA:29544"/>
    </physiologicalReaction>
</comment>
<gene>
    <name evidence="19" type="ORF">SAPINGB_P004677</name>
</gene>
<dbReference type="UniPathway" id="UPA00378"/>
<dbReference type="AlphaFoldDB" id="A0A5E8BVX5"/>
<evidence type="ECO:0000256" key="17">
    <source>
        <dbReference type="ARBA" id="ARBA00048064"/>
    </source>
</evidence>
<name>A0A5E8BVX5_9ASCO</name>
<feature type="transmembrane region" description="Helical" evidence="18">
    <location>
        <begin position="64"/>
        <end position="83"/>
    </location>
</feature>
<sequence>MPLFAAPLIYGTTVAISIPIFAAVCQNLRTPYLDEVFHAPLTQRYIATLDFTQWDPMITTPPGLYWLATLYAYGIVRPVIALFRVFDSGAVAAAGSFGRMAGAIAALEIGDVWVLRSLNLVGVLFVLPVVLNSLYSAQTTLRGVQKKQHTVVEEPTYASIITFPLIYFFAFLYYTDVWSAILVLAALAVGQSALARDPTKRTLAGPVVASQVRLLFASSILALLSLTFRQTNIVWAGYVALTLLEIQANKLAPPQSAKDPSPTLVTRASRIVATALDWHSPISRAITLGYGAVAAAFAAFLVWNNGAITLGDQAHHQVSANLGQIFYLALHAAFFFGPPLVFYGVVSIARTGQLPLRAKSAVVAGAVFVIISVLVAWSLNTFAFAEPLHPHPFTLADNRHYTFYLWRRVLAPCRVSLSAALIRAPVFTAGFVILAVPLVLPFFTNKKSKISCSSSSSSSSSVFSVLAFMAATAATLIPSPLLEPRYYIVPLVVWRACHFAPVLDPLLQTQTQTQESEKKNQPPTDEEQTLLDRVAFQDIEFMYNGYINVITFIVFLCYPFTWASEPGMLQHFMW</sequence>
<dbReference type="GO" id="GO:0005789">
    <property type="term" value="C:endoplasmic reticulum membrane"/>
    <property type="evidence" value="ECO:0007669"/>
    <property type="project" value="UniProtKB-SubCell"/>
</dbReference>
<evidence type="ECO:0000256" key="11">
    <source>
        <dbReference type="ARBA" id="ARBA00023136"/>
    </source>
</evidence>
<evidence type="ECO:0000256" key="13">
    <source>
        <dbReference type="ARBA" id="ARBA00032069"/>
    </source>
</evidence>
<feature type="transmembrane region" description="Helical" evidence="18">
    <location>
        <begin position="325"/>
        <end position="349"/>
    </location>
</feature>
<reference evidence="19 20" key="1">
    <citation type="submission" date="2019-09" db="EMBL/GenBank/DDBJ databases">
        <authorList>
            <person name="Brejova B."/>
        </authorList>
    </citation>
    <scope>NUCLEOTIDE SEQUENCE [LARGE SCALE GENOMIC DNA]</scope>
</reference>
<evidence type="ECO:0000256" key="18">
    <source>
        <dbReference type="SAM" id="Phobius"/>
    </source>
</evidence>
<evidence type="ECO:0000256" key="1">
    <source>
        <dbReference type="ARBA" id="ARBA00004477"/>
    </source>
</evidence>
<organism evidence="19 20">
    <name type="scientific">Magnusiomyces paraingens</name>
    <dbReference type="NCBI Taxonomy" id="2606893"/>
    <lineage>
        <taxon>Eukaryota</taxon>
        <taxon>Fungi</taxon>
        <taxon>Dikarya</taxon>
        <taxon>Ascomycota</taxon>
        <taxon>Saccharomycotina</taxon>
        <taxon>Dipodascomycetes</taxon>
        <taxon>Dipodascales</taxon>
        <taxon>Dipodascaceae</taxon>
        <taxon>Magnusiomyces</taxon>
    </lineage>
</organism>
<keyword evidence="7" id="KW-0808">Transferase</keyword>
<comment type="similarity">
    <text evidence="3">Belongs to the ALG10 glucosyltransferase family.</text>
</comment>
<comment type="function">
    <text evidence="16">Dol-P-Glc:Glc(2)Man(9)GlcNAc(2)-PP-Dol alpha-1,2-glucosyltransferase that operates in the biosynthetic pathway of dolichol-linked oligosaccharides, the glycan precursors employed in protein asparagine (N)-glycosylation. The assembly of dolichol-linked oligosaccharides begins on the cytosolic side of the endoplasmic reticulum membrane and finishes in its lumen. The sequential addition of sugars to dolichol pyrophosphate produces dolichol-linked oligosaccharides containing fourteen sugars, including two GlcNAcs, nine mannoses and three glucoses. Once assembled, the oligosaccharide is transferred from the lipid to nascent proteins by oligosaccharyltransferases. In the lumen of the endoplasmic reticulum, adds the third and last glucose residue from dolichyl phosphate glucose (Dol-P-Glc) onto the lipid-linked oligosaccharide intermediate Glc(2)Man(9)GlcNAc(2)-PP-Dol to produce Glc(3)Man(9)GlcNAc(2)-PP-Dol.</text>
</comment>
<keyword evidence="10 18" id="KW-1133">Transmembrane helix</keyword>
<dbReference type="EMBL" id="CABVLU010000003">
    <property type="protein sequence ID" value="VVT55642.1"/>
    <property type="molecule type" value="Genomic_DNA"/>
</dbReference>
<feature type="transmembrane region" description="Helical" evidence="18">
    <location>
        <begin position="541"/>
        <end position="563"/>
    </location>
</feature>
<protein>
    <recommendedName>
        <fullName evidence="5">Dol-P-Glc:Glc(2)Man(9)GlcNAc(2)-PP-Dol alpha-1,2-glucosyltransferase</fullName>
        <ecNumber evidence="4">2.4.1.256</ecNumber>
    </recommendedName>
    <alternativeName>
        <fullName evidence="15">Alpha-1,2-glucosyltransferase ALG10-A</fullName>
    </alternativeName>
    <alternativeName>
        <fullName evidence="14">Alpha-2-glucosyltransferase ALG10</fullName>
    </alternativeName>
    <alternativeName>
        <fullName evidence="13">Asparagine-linked glycosylation protein 10</fullName>
    </alternativeName>
    <alternativeName>
        <fullName evidence="12">Dolichyl-phosphoglucose-dependent glucosyltransferase ALG10</fullName>
    </alternativeName>
</protein>
<feature type="transmembrane region" description="Helical" evidence="18">
    <location>
        <begin position="420"/>
        <end position="440"/>
    </location>
</feature>
<keyword evidence="8 18" id="KW-0812">Transmembrane</keyword>
<comment type="subcellular location">
    <subcellularLocation>
        <location evidence="1">Endoplasmic reticulum membrane</location>
        <topology evidence="1">Multi-pass membrane protein</topology>
    </subcellularLocation>
</comment>
<evidence type="ECO:0000256" key="5">
    <source>
        <dbReference type="ARBA" id="ARBA00018512"/>
    </source>
</evidence>
<evidence type="ECO:0000256" key="16">
    <source>
        <dbReference type="ARBA" id="ARBA00044727"/>
    </source>
</evidence>
<evidence type="ECO:0000313" key="19">
    <source>
        <dbReference type="EMBL" id="VVT55642.1"/>
    </source>
</evidence>
<evidence type="ECO:0000256" key="7">
    <source>
        <dbReference type="ARBA" id="ARBA00022679"/>
    </source>
</evidence>
<evidence type="ECO:0000256" key="6">
    <source>
        <dbReference type="ARBA" id="ARBA00022676"/>
    </source>
</evidence>
<evidence type="ECO:0000256" key="10">
    <source>
        <dbReference type="ARBA" id="ARBA00022989"/>
    </source>
</evidence>
<feature type="transmembrane region" description="Helical" evidence="18">
    <location>
        <begin position="207"/>
        <end position="226"/>
    </location>
</feature>
<dbReference type="PIRSF" id="PIRSF028810">
    <property type="entry name" value="Alpha1_2_glucosyltferase_Alg10"/>
    <property type="match status" value="1"/>
</dbReference>
<evidence type="ECO:0000256" key="4">
    <source>
        <dbReference type="ARBA" id="ARBA00011967"/>
    </source>
</evidence>
<keyword evidence="6" id="KW-0328">Glycosyltransferase</keyword>
<evidence type="ECO:0000313" key="20">
    <source>
        <dbReference type="Proteomes" id="UP000398389"/>
    </source>
</evidence>
<evidence type="ECO:0000256" key="14">
    <source>
        <dbReference type="ARBA" id="ARBA00032130"/>
    </source>
</evidence>
<dbReference type="Pfam" id="PF04922">
    <property type="entry name" value="DIE2_ALG10"/>
    <property type="match status" value="1"/>
</dbReference>
<feature type="transmembrane region" description="Helical" evidence="18">
    <location>
        <begin position="361"/>
        <end position="385"/>
    </location>
</feature>
<evidence type="ECO:0000256" key="3">
    <source>
        <dbReference type="ARBA" id="ARBA00010600"/>
    </source>
</evidence>
<dbReference type="RefSeq" id="XP_031855283.1">
    <property type="nucleotide sequence ID" value="XM_031999392.1"/>
</dbReference>
<feature type="transmembrane region" description="Helical" evidence="18">
    <location>
        <begin position="285"/>
        <end position="305"/>
    </location>
</feature>
<evidence type="ECO:0000256" key="2">
    <source>
        <dbReference type="ARBA" id="ARBA00004922"/>
    </source>
</evidence>
<evidence type="ECO:0000256" key="9">
    <source>
        <dbReference type="ARBA" id="ARBA00022824"/>
    </source>
</evidence>
<proteinExistence type="inferred from homology"/>
<dbReference type="Proteomes" id="UP000398389">
    <property type="component" value="Unassembled WGS sequence"/>
</dbReference>
<accession>A0A5E8BVX5</accession>